<sequence>MLSNNLKREKMRIFTPLLLTVLLASACNADETEIKKNIEARFPGAKVDSVSKTPMKGLYEVVVGGNEIVYSDAKGDYVVTGDLLETAKRHNLTREKLDKLNEVKWDSLPFDQSITIVKGDGKRKMAVFSDPDCPYCKKLEHELAQLDNVTVHVFLYPLPMHADAPHKARLVWCSADRAKAWQDLMLNGKVPDGKDDCQTPLDAVEALGQKLNIQGTPAIILGNGQRLPGYAPADKLDAMLNAASR</sequence>
<name>A0A4R1B158_9PROT</name>
<evidence type="ECO:0000313" key="10">
    <source>
        <dbReference type="EMBL" id="TCJ11742.1"/>
    </source>
</evidence>
<dbReference type="EMBL" id="SJZB01000049">
    <property type="protein sequence ID" value="TCJ11742.1"/>
    <property type="molecule type" value="Genomic_DNA"/>
</dbReference>
<dbReference type="SUPFAM" id="SSF54423">
    <property type="entry name" value="DsbC/DsbG N-terminal domain-like"/>
    <property type="match status" value="1"/>
</dbReference>
<evidence type="ECO:0000259" key="8">
    <source>
        <dbReference type="Pfam" id="PF10411"/>
    </source>
</evidence>
<evidence type="ECO:0000256" key="5">
    <source>
        <dbReference type="ARBA" id="ARBA00023157"/>
    </source>
</evidence>
<comment type="similarity">
    <text evidence="2 7">Belongs to the thioredoxin family. DsbC subfamily.</text>
</comment>
<evidence type="ECO:0000256" key="2">
    <source>
        <dbReference type="ARBA" id="ARBA00009813"/>
    </source>
</evidence>
<dbReference type="SUPFAM" id="SSF52833">
    <property type="entry name" value="Thioredoxin-like"/>
    <property type="match status" value="1"/>
</dbReference>
<evidence type="ECO:0000259" key="9">
    <source>
        <dbReference type="Pfam" id="PF13098"/>
    </source>
</evidence>
<dbReference type="GO" id="GO:0042597">
    <property type="term" value="C:periplasmic space"/>
    <property type="evidence" value="ECO:0007669"/>
    <property type="project" value="UniProtKB-SubCell"/>
</dbReference>
<dbReference type="Gene3D" id="3.40.30.10">
    <property type="entry name" value="Glutaredoxin"/>
    <property type="match status" value="1"/>
</dbReference>
<dbReference type="InterPro" id="IPR009094">
    <property type="entry name" value="DiS-bond_isomerase_DsbC/G_N_sf"/>
</dbReference>
<dbReference type="InterPro" id="IPR036249">
    <property type="entry name" value="Thioredoxin-like_sf"/>
</dbReference>
<reference evidence="10 11" key="1">
    <citation type="submission" date="2019-03" db="EMBL/GenBank/DDBJ databases">
        <title>Genome sequence of Thiobacillaceae bacterium LSR1, a sulfur-oxidizing bacterium isolated from freshwater sediment.</title>
        <authorList>
            <person name="Li S."/>
        </authorList>
    </citation>
    <scope>NUCLEOTIDE SEQUENCE [LARGE SCALE GENOMIC DNA]</scope>
    <source>
        <strain evidence="10 11">LSR1</strain>
    </source>
</reference>
<evidence type="ECO:0000256" key="7">
    <source>
        <dbReference type="RuleBase" id="RU364038"/>
    </source>
</evidence>
<dbReference type="CDD" id="cd03020">
    <property type="entry name" value="DsbA_DsbC_DsbG"/>
    <property type="match status" value="1"/>
</dbReference>
<protein>
    <recommendedName>
        <fullName evidence="7">Thiol:disulfide interchange protein</fullName>
    </recommendedName>
</protein>
<organism evidence="10 11">
    <name type="scientific">Parasulfuritortus cantonensis</name>
    <dbReference type="NCBI Taxonomy" id="2528202"/>
    <lineage>
        <taxon>Bacteria</taxon>
        <taxon>Pseudomonadati</taxon>
        <taxon>Pseudomonadota</taxon>
        <taxon>Betaproteobacteria</taxon>
        <taxon>Nitrosomonadales</taxon>
        <taxon>Thiobacillaceae</taxon>
        <taxon>Parasulfuritortus</taxon>
    </lineage>
</organism>
<comment type="function">
    <text evidence="7">Required for disulfide bond formation in some periplasmic proteins. Acts by transferring its disulfide bond to other proteins and is reduced in the process.</text>
</comment>
<evidence type="ECO:0000256" key="3">
    <source>
        <dbReference type="ARBA" id="ARBA00022729"/>
    </source>
</evidence>
<comment type="caution">
    <text evidence="10">The sequence shown here is derived from an EMBL/GenBank/DDBJ whole genome shotgun (WGS) entry which is preliminary data.</text>
</comment>
<proteinExistence type="inferred from homology"/>
<feature type="domain" description="Thioredoxin-like fold" evidence="9">
    <location>
        <begin position="117"/>
        <end position="240"/>
    </location>
</feature>
<evidence type="ECO:0000256" key="6">
    <source>
        <dbReference type="ARBA" id="ARBA00023284"/>
    </source>
</evidence>
<feature type="domain" description="Disulphide bond isomerase DsbC/G N-terminal" evidence="8">
    <location>
        <begin position="26"/>
        <end position="93"/>
    </location>
</feature>
<dbReference type="InterPro" id="IPR018950">
    <property type="entry name" value="DiS-bond_isomerase_DsbC/G_N"/>
</dbReference>
<gene>
    <name evidence="10" type="ORF">EZJ19_13860</name>
</gene>
<keyword evidence="6 7" id="KW-0676">Redox-active center</keyword>
<dbReference type="Gene3D" id="3.10.450.70">
    <property type="entry name" value="Disulphide bond isomerase, DsbC/G, N-terminal"/>
    <property type="match status" value="1"/>
</dbReference>
<feature type="chain" id="PRO_5020940179" description="Thiol:disulfide interchange protein" evidence="7">
    <location>
        <begin position="30"/>
        <end position="245"/>
    </location>
</feature>
<dbReference type="Proteomes" id="UP000295443">
    <property type="component" value="Unassembled WGS sequence"/>
</dbReference>
<dbReference type="Pfam" id="PF10411">
    <property type="entry name" value="DsbC_N"/>
    <property type="match status" value="1"/>
</dbReference>
<dbReference type="Pfam" id="PF13098">
    <property type="entry name" value="Thioredoxin_2"/>
    <property type="match status" value="1"/>
</dbReference>
<keyword evidence="5" id="KW-1015">Disulfide bond</keyword>
<keyword evidence="4 7" id="KW-0574">Periplasm</keyword>
<feature type="signal peptide" evidence="7">
    <location>
        <begin position="1"/>
        <end position="29"/>
    </location>
</feature>
<keyword evidence="11" id="KW-1185">Reference proteome</keyword>
<evidence type="ECO:0000256" key="1">
    <source>
        <dbReference type="ARBA" id="ARBA00004418"/>
    </source>
</evidence>
<dbReference type="InterPro" id="IPR033954">
    <property type="entry name" value="DiS-bond_Isoase_DsbC/G"/>
</dbReference>
<dbReference type="AlphaFoldDB" id="A0A4R1B158"/>
<accession>A0A4R1B158</accession>
<dbReference type="OrthoDB" id="12976at2"/>
<comment type="subcellular location">
    <subcellularLocation>
        <location evidence="1 7">Periplasm</location>
    </subcellularLocation>
</comment>
<dbReference type="PANTHER" id="PTHR35272">
    <property type="entry name" value="THIOL:DISULFIDE INTERCHANGE PROTEIN DSBC-RELATED"/>
    <property type="match status" value="1"/>
</dbReference>
<dbReference type="InterPro" id="IPR012336">
    <property type="entry name" value="Thioredoxin-like_fold"/>
</dbReference>
<keyword evidence="3 7" id="KW-0732">Signal</keyword>
<dbReference type="InterPro" id="IPR051470">
    <property type="entry name" value="Thiol:disulfide_interchange"/>
</dbReference>
<dbReference type="PROSITE" id="PS51257">
    <property type="entry name" value="PROKAR_LIPOPROTEIN"/>
    <property type="match status" value="1"/>
</dbReference>
<evidence type="ECO:0000256" key="4">
    <source>
        <dbReference type="ARBA" id="ARBA00022764"/>
    </source>
</evidence>
<dbReference type="PANTHER" id="PTHR35272:SF3">
    <property type="entry name" value="THIOL:DISULFIDE INTERCHANGE PROTEIN DSBC"/>
    <property type="match status" value="1"/>
</dbReference>
<evidence type="ECO:0000313" key="11">
    <source>
        <dbReference type="Proteomes" id="UP000295443"/>
    </source>
</evidence>